<dbReference type="InterPro" id="IPR036698">
    <property type="entry name" value="TM1070-like_sf"/>
</dbReference>
<dbReference type="InterPro" id="IPR043777">
    <property type="entry name" value="DUF5719"/>
</dbReference>
<feature type="transmembrane region" description="Helical" evidence="2">
    <location>
        <begin position="115"/>
        <end position="138"/>
    </location>
</feature>
<reference evidence="3" key="1">
    <citation type="submission" date="2022-05" db="EMBL/GenBank/DDBJ databases">
        <title>Complete genome sequence of toluene-degrading Gulosibacter sediminis strain ACHW.36C.</title>
        <authorList>
            <person name="Wai A.C."/>
            <person name="Lai G.K."/>
            <person name="Griffin S.D."/>
            <person name="Leung F.C."/>
        </authorList>
    </citation>
    <scope>NUCLEOTIDE SEQUENCE [LARGE SCALE GENOMIC DNA]</scope>
    <source>
        <strain evidence="3">ACHW.36C</strain>
    </source>
</reference>
<organism evidence="3">
    <name type="scientific">Gulosibacter sediminis</name>
    <dbReference type="NCBI Taxonomy" id="1729695"/>
    <lineage>
        <taxon>Bacteria</taxon>
        <taxon>Bacillati</taxon>
        <taxon>Actinomycetota</taxon>
        <taxon>Actinomycetes</taxon>
        <taxon>Micrococcales</taxon>
        <taxon>Microbacteriaceae</taxon>
        <taxon>Gulosibacter</taxon>
    </lineage>
</organism>
<proteinExistence type="predicted"/>
<sequence>MPDRSPRPVDSYRDFGIDPELVAAPALPDEDEPLRLDELAGVPAYVGSAVTEDQRSSEVALLDEPEPDASESEASDTPVTESSAPPKPRSRRNRQRASGRSRAQERRRRGAASTAARTGGTVAALAIVAVGVWALGWMPLPQFQAEAVPVSVTPEPGEQLRVCPGPLQQLGVSSDASEITAVGSPTVASAATGGEPETTELGGTGEGSGPSVLSMPGIVDGEITQLTAAQTVIATGGNASGFSATACMQPTSSQWLLAGDTTVGHTLVIDVVNPGNVEARVNFNAYDETGPVSPSIPETVVGPGERQEISLAGIAPDAASLAIQVTSTGAEVASYLHETITSTLDPAGSDIVGPSALPSTEQVLPGLYVYERAEDDETESTTVGTTVRLANPNDTATNASLQLFTEDGAQAEQIDLELQPNVVIDYPITSLASGTYSVRVESDQPVAVSGRVAPLEAGEFGWLASSPTLSDDVMVAVPSGPSATLSLTNFTDAPRTVTIDGDEMTLEPNATHRVDAAGEIELIDADGLYAAVSYAEGGRIAMFPVQPGNADAEPIQVTR</sequence>
<evidence type="ECO:0000313" key="3">
    <source>
        <dbReference type="EMBL" id="UQN14391.1"/>
    </source>
</evidence>
<keyword evidence="2" id="KW-1133">Transmembrane helix</keyword>
<keyword evidence="2" id="KW-0472">Membrane</keyword>
<feature type="compositionally biased region" description="Basic residues" evidence="1">
    <location>
        <begin position="88"/>
        <end position="110"/>
    </location>
</feature>
<keyword evidence="2" id="KW-0812">Transmembrane</keyword>
<dbReference type="EMBL" id="CP097160">
    <property type="protein sequence ID" value="UQN14391.1"/>
    <property type="molecule type" value="Genomic_DNA"/>
</dbReference>
<accession>A0ABY4MVD3</accession>
<gene>
    <name evidence="3" type="ORF">M3M28_10070</name>
</gene>
<feature type="compositionally biased region" description="Acidic residues" evidence="1">
    <location>
        <begin position="61"/>
        <end position="74"/>
    </location>
</feature>
<dbReference type="Pfam" id="PF18986">
    <property type="entry name" value="DUF5719"/>
    <property type="match status" value="1"/>
</dbReference>
<feature type="region of interest" description="Disordered" evidence="1">
    <location>
        <begin position="184"/>
        <end position="209"/>
    </location>
</feature>
<name>A0ABY4MVD3_9MICO</name>
<evidence type="ECO:0000256" key="2">
    <source>
        <dbReference type="SAM" id="Phobius"/>
    </source>
</evidence>
<evidence type="ECO:0000256" key="1">
    <source>
        <dbReference type="SAM" id="MobiDB-lite"/>
    </source>
</evidence>
<dbReference type="Gene3D" id="2.60.290.11">
    <property type="entry name" value="TM1070-like"/>
    <property type="match status" value="1"/>
</dbReference>
<feature type="compositionally biased region" description="Low complexity" evidence="1">
    <location>
        <begin position="192"/>
        <end position="201"/>
    </location>
</feature>
<feature type="region of interest" description="Disordered" evidence="1">
    <location>
        <begin position="47"/>
        <end position="118"/>
    </location>
</feature>
<protein>
    <submittedName>
        <fullName evidence="3">DUF5719 family protein</fullName>
    </submittedName>
</protein>